<dbReference type="InterPro" id="IPR036179">
    <property type="entry name" value="Ig-like_dom_sf"/>
</dbReference>
<feature type="domain" description="Fibronectin type-III" evidence="4">
    <location>
        <begin position="623"/>
        <end position="719"/>
    </location>
</feature>
<protein>
    <submittedName>
        <fullName evidence="5">Receptor-type tyrosine-protein phosphatase delta</fullName>
    </submittedName>
</protein>
<evidence type="ECO:0000313" key="5">
    <source>
        <dbReference type="EMBL" id="CAI8025740.1"/>
    </source>
</evidence>
<dbReference type="CDD" id="cd00063">
    <property type="entry name" value="FN3"/>
    <property type="match status" value="5"/>
</dbReference>
<keyword evidence="5" id="KW-0675">Receptor</keyword>
<dbReference type="SUPFAM" id="SSF49265">
    <property type="entry name" value="Fibronectin type III"/>
    <property type="match status" value="3"/>
</dbReference>
<evidence type="ECO:0000259" key="4">
    <source>
        <dbReference type="PROSITE" id="PS50853"/>
    </source>
</evidence>
<dbReference type="SUPFAM" id="SSF48726">
    <property type="entry name" value="Immunoglobulin"/>
    <property type="match status" value="2"/>
</dbReference>
<keyword evidence="6" id="KW-1185">Reference proteome</keyword>
<feature type="domain" description="Ig-like" evidence="3">
    <location>
        <begin position="160"/>
        <end position="235"/>
    </location>
</feature>
<dbReference type="InterPro" id="IPR050991">
    <property type="entry name" value="ECM_Regulatory_Proteins"/>
</dbReference>
<accession>A0AA35S928</accession>
<dbReference type="FunFam" id="2.60.40.10:FF:000028">
    <property type="entry name" value="Neuronal cell adhesion molecule"/>
    <property type="match status" value="2"/>
</dbReference>
<dbReference type="Pfam" id="PF13895">
    <property type="entry name" value="Ig_2"/>
    <property type="match status" value="1"/>
</dbReference>
<dbReference type="AlphaFoldDB" id="A0AA35S928"/>
<organism evidence="5 6">
    <name type="scientific">Geodia barretti</name>
    <name type="common">Barrett's horny sponge</name>
    <dbReference type="NCBI Taxonomy" id="519541"/>
    <lineage>
        <taxon>Eukaryota</taxon>
        <taxon>Metazoa</taxon>
        <taxon>Porifera</taxon>
        <taxon>Demospongiae</taxon>
        <taxon>Heteroscleromorpha</taxon>
        <taxon>Tetractinellida</taxon>
        <taxon>Astrophorina</taxon>
        <taxon>Geodiidae</taxon>
        <taxon>Geodia</taxon>
    </lineage>
</organism>
<keyword evidence="2" id="KW-0732">Signal</keyword>
<dbReference type="Pfam" id="PF13927">
    <property type="entry name" value="Ig_3"/>
    <property type="match status" value="1"/>
</dbReference>
<comment type="caution">
    <text evidence="5">The sequence shown here is derived from an EMBL/GenBank/DDBJ whole genome shotgun (WGS) entry which is preliminary data.</text>
</comment>
<dbReference type="PRINTS" id="PR00014">
    <property type="entry name" value="FNTYPEIII"/>
</dbReference>
<feature type="domain" description="Ig-like" evidence="3">
    <location>
        <begin position="845"/>
        <end position="929"/>
    </location>
</feature>
<evidence type="ECO:0000256" key="2">
    <source>
        <dbReference type="SAM" id="SignalP"/>
    </source>
</evidence>
<dbReference type="Pfam" id="PF00041">
    <property type="entry name" value="fn3"/>
    <property type="match status" value="5"/>
</dbReference>
<name>A0AA35S928_GEOBA</name>
<dbReference type="InterPro" id="IPR007110">
    <property type="entry name" value="Ig-like_dom"/>
</dbReference>
<feature type="domain" description="Fibronectin type-III" evidence="4">
    <location>
        <begin position="528"/>
        <end position="621"/>
    </location>
</feature>
<evidence type="ECO:0000256" key="1">
    <source>
        <dbReference type="ARBA" id="ARBA00022737"/>
    </source>
</evidence>
<proteinExistence type="predicted"/>
<gene>
    <name evidence="5" type="ORF">GBAR_LOCUS14853</name>
</gene>
<feature type="chain" id="PRO_5041443881" evidence="2">
    <location>
        <begin position="19"/>
        <end position="1190"/>
    </location>
</feature>
<dbReference type="InterPro" id="IPR003961">
    <property type="entry name" value="FN3_dom"/>
</dbReference>
<feature type="domain" description="Fibronectin type-III" evidence="4">
    <location>
        <begin position="241"/>
        <end position="330"/>
    </location>
</feature>
<feature type="signal peptide" evidence="2">
    <location>
        <begin position="1"/>
        <end position="18"/>
    </location>
</feature>
<dbReference type="PANTHER" id="PTHR46708">
    <property type="entry name" value="TENASCIN"/>
    <property type="match status" value="1"/>
</dbReference>
<evidence type="ECO:0000313" key="6">
    <source>
        <dbReference type="Proteomes" id="UP001174909"/>
    </source>
</evidence>
<dbReference type="InterPro" id="IPR013783">
    <property type="entry name" value="Ig-like_fold"/>
</dbReference>
<dbReference type="InterPro" id="IPR036116">
    <property type="entry name" value="FN3_sf"/>
</dbReference>
<evidence type="ECO:0000259" key="3">
    <source>
        <dbReference type="PROSITE" id="PS50835"/>
    </source>
</evidence>
<dbReference type="PROSITE" id="PS50853">
    <property type="entry name" value="FN3"/>
    <property type="match status" value="5"/>
</dbReference>
<reference evidence="5" key="1">
    <citation type="submission" date="2023-03" db="EMBL/GenBank/DDBJ databases">
        <authorList>
            <person name="Steffen K."/>
            <person name="Cardenas P."/>
        </authorList>
    </citation>
    <scope>NUCLEOTIDE SEQUENCE</scope>
</reference>
<dbReference type="CDD" id="cd00096">
    <property type="entry name" value="Ig"/>
    <property type="match status" value="2"/>
</dbReference>
<dbReference type="Proteomes" id="UP001174909">
    <property type="component" value="Unassembled WGS sequence"/>
</dbReference>
<dbReference type="SMART" id="SM00060">
    <property type="entry name" value="FN3"/>
    <property type="match status" value="5"/>
</dbReference>
<dbReference type="EMBL" id="CASHTH010002178">
    <property type="protein sequence ID" value="CAI8025740.1"/>
    <property type="molecule type" value="Genomic_DNA"/>
</dbReference>
<feature type="domain" description="Fibronectin type-III" evidence="4">
    <location>
        <begin position="434"/>
        <end position="527"/>
    </location>
</feature>
<feature type="domain" description="Fibronectin type-III" evidence="4">
    <location>
        <begin position="331"/>
        <end position="429"/>
    </location>
</feature>
<dbReference type="Gene3D" id="2.60.40.10">
    <property type="entry name" value="Immunoglobulins"/>
    <property type="match status" value="7"/>
</dbReference>
<dbReference type="PROSITE" id="PS50835">
    <property type="entry name" value="IG_LIKE"/>
    <property type="match status" value="2"/>
</dbReference>
<dbReference type="PANTHER" id="PTHR46708:SF2">
    <property type="entry name" value="FIBRONECTIN TYPE-III DOMAIN-CONTAINING PROTEIN"/>
    <property type="match status" value="1"/>
</dbReference>
<sequence>MAIFVLLLQGLFWSLVHSQTFPYVSFDGQTLANHSYVDLSQVGTSGSDSVQCITDLSTCCSYVQGPHRGDWYFPDGTSLPYPGDGDIIEAHTAERVDLRRMSNASTRPGIYHCDIPTNAVHDDTDRSIRATVYVGLYTSSGGYISISGGMSLTLDSDLNESSPRFTLTCISTGGPATEVTWTRDSTTVTQGTQTVFNDPVTAQYTHTLTVTGRLPGLYTCTVANHKPTTASASISVQTSFPPTNVTAVQDGPTSITVTWTPPSPLGDTTGYRISYNGGSRRGSVTISGSSTSIFTLTRLRSGETYAILIVGMSSVGLPSEPVQTISTGLVPFQAPVLHMSPTTTTTSITITGIVPRGSVVTGFIIQWWRNVSIGCSDVNQRKIEERGLFSNYTITGVEPGNRYAITVRLLNAAGIGQVSNTVAAMTEEDAPSGAPTSVRPGTITPTSITVNWDQVPCAHRNGEIIGYTVHVISNGTVEETVNVGSDAREATVFRLIPSTLYTVRVAGVNFAGTGPYFSTLTETTTGLNVSVTSSSTMSLTISWTIAENITVTSYTVSYSNRNLNCFNDSNSISRIPVSQSTYTLTGLEERTEYSITVTAYLPRGRTEARNVYGTTLTAAPTTSPTSIIIKVKTSTSVTVSWGSVDCRHQNGEITGYRLRYGEKGGGNRTVQMVSGDSTGGNTPISGLIKETVYTVQVAAVTSSGTGVYSHPLIIETPDNTFISLNGSVIANHGYVDISDIGSTDDSTLLCHTNRPPPPGGRHSDGEWFGPNGTRVGDPYRDYYNVPGLVRNRAPMIVRLIRNVNTGDPAEGIYQCKVKDSAETLRTLSVGLYNSGGGAIRAQGNPTFKATDPNEASPQFTLTCISTGGPATTVTWTRDSTTVTQRTETVLNDPVIAQYTHTLYLSAGGNYTCTVSNHKPSFASANIIVQAKPDSVAFQPVNATAVRISWNGNLTFPTTVSHSSISNLTGAVMSESSLVLPAGTTSATVVLEEDVGLDDGIDEYKHIFTLYQIILHGVRGLGTTETFTFDKNTFQMQFGPIGYCVDWGVEKALRIEEQLQSQLIRIINKRTNSSNVKLTTFLLRKGVFLCHGNPTKTIYRTTLVNPFPATNSTHLVGIIQSWVSTGPSLVLDGLLVRVSPSCPTSISSLDQEECETGTAHDRQLGDRITQTINACAIKNLGEQVCGRLGGF</sequence>
<keyword evidence="1" id="KW-0677">Repeat</keyword>